<dbReference type="OrthoDB" id="999762at2759"/>
<organism evidence="1 2">
    <name type="scientific">Mucuna pruriens</name>
    <name type="common">Velvet bean</name>
    <name type="synonym">Dolichos pruriens</name>
    <dbReference type="NCBI Taxonomy" id="157652"/>
    <lineage>
        <taxon>Eukaryota</taxon>
        <taxon>Viridiplantae</taxon>
        <taxon>Streptophyta</taxon>
        <taxon>Embryophyta</taxon>
        <taxon>Tracheophyta</taxon>
        <taxon>Spermatophyta</taxon>
        <taxon>Magnoliopsida</taxon>
        <taxon>eudicotyledons</taxon>
        <taxon>Gunneridae</taxon>
        <taxon>Pentapetalae</taxon>
        <taxon>rosids</taxon>
        <taxon>fabids</taxon>
        <taxon>Fabales</taxon>
        <taxon>Fabaceae</taxon>
        <taxon>Papilionoideae</taxon>
        <taxon>50 kb inversion clade</taxon>
        <taxon>NPAAA clade</taxon>
        <taxon>indigoferoid/millettioid clade</taxon>
        <taxon>Phaseoleae</taxon>
        <taxon>Mucuna</taxon>
    </lineage>
</organism>
<keyword evidence="2" id="KW-1185">Reference proteome</keyword>
<comment type="caution">
    <text evidence="1">The sequence shown here is derived from an EMBL/GenBank/DDBJ whole genome shotgun (WGS) entry which is preliminary data.</text>
</comment>
<dbReference type="AlphaFoldDB" id="A0A371E508"/>
<gene>
    <name evidence="1" type="ORF">CR513_60673</name>
</gene>
<protein>
    <submittedName>
        <fullName evidence="1">Uncharacterized protein</fullName>
    </submittedName>
</protein>
<feature type="non-terminal residue" evidence="1">
    <location>
        <position position="1"/>
    </location>
</feature>
<feature type="non-terminal residue" evidence="1">
    <location>
        <position position="248"/>
    </location>
</feature>
<sequence>MTRSNLGKLHAYNPTIDRIFHRLIRSPRNSELANNSHNSSAFGSDSTILKFDNVDFDSNLDPHKHLKEFHGAQNLISNMPGNTQQFSVRGSVASIVVNEIRLKNKINELTSLVRQLAIGQHHLSPLVRVCSICASIEHLIDACSTLQEIEPNNAKVVAMMGGQQYGFHPTQNVPQNHQRYQSPPPFRQQYPIQHDLVKQMATSNIQFQQNMTLTILDVQTHIGQLATTVINCSPKVLEKIPLKLFLVH</sequence>
<reference evidence="1" key="1">
    <citation type="submission" date="2018-05" db="EMBL/GenBank/DDBJ databases">
        <title>Draft genome of Mucuna pruriens seed.</title>
        <authorList>
            <person name="Nnadi N.E."/>
            <person name="Vos R."/>
            <person name="Hasami M.H."/>
            <person name="Devisetty U.K."/>
            <person name="Aguiy J.C."/>
        </authorList>
    </citation>
    <scope>NUCLEOTIDE SEQUENCE [LARGE SCALE GENOMIC DNA]</scope>
    <source>
        <strain evidence="1">JCA_2017</strain>
    </source>
</reference>
<name>A0A371E508_MUCPR</name>
<evidence type="ECO:0000313" key="1">
    <source>
        <dbReference type="EMBL" id="RDX61121.1"/>
    </source>
</evidence>
<dbReference type="Proteomes" id="UP000257109">
    <property type="component" value="Unassembled WGS sequence"/>
</dbReference>
<evidence type="ECO:0000313" key="2">
    <source>
        <dbReference type="Proteomes" id="UP000257109"/>
    </source>
</evidence>
<dbReference type="EMBL" id="QJKJ01016339">
    <property type="protein sequence ID" value="RDX61121.1"/>
    <property type="molecule type" value="Genomic_DNA"/>
</dbReference>
<accession>A0A371E508</accession>
<proteinExistence type="predicted"/>